<keyword evidence="2 5" id="KW-0812">Transmembrane</keyword>
<dbReference type="Pfam" id="PF13813">
    <property type="entry name" value="MBOAT_2"/>
    <property type="match status" value="1"/>
</dbReference>
<feature type="transmembrane region" description="Helical" evidence="5">
    <location>
        <begin position="25"/>
        <end position="46"/>
    </location>
</feature>
<proteinExistence type="predicted"/>
<keyword evidence="4 5" id="KW-0472">Membrane</keyword>
<feature type="transmembrane region" description="Helical" evidence="5">
    <location>
        <begin position="325"/>
        <end position="344"/>
    </location>
</feature>
<sequence length="405" mass="46201">MATIFQKLLRYPGVQRLVNMSASEALSAAEPIAWFLATAPIFIYTLRQAPKSRWWLLPANVFPAVQCYRTVNQLSGYLPGLDWLLAFTTLIYIIHSTSALYLERWVLPSKSPAAPTHWEATMAFKAWMNPRRLALSDVAGLNKATGVQQLLFALWRLVPVVVLGAVYVALELSLLLFLTPMPRDFGPSHQGHFHWGLDRAAVFRAVFALHWAWLTYLILTAAHAVLAVFFVSVLQLDEPKEWPLLYGNPFRACSIQRFWGVFWHRLGTESQLHYGKVVSRDLLGLRARSATEKAFLAFRGFTVSGVVHALVTFKTEPEADLLSDMWFLQLNFVGGLLELAVRQMRGRRPSSPSQRVLRYCVGHLWLFLFLYCVVPPYQFPVLHRAAVRRMPFKVNMKMNRKISLS</sequence>
<evidence type="ECO:0000256" key="5">
    <source>
        <dbReference type="SAM" id="Phobius"/>
    </source>
</evidence>
<comment type="caution">
    <text evidence="7">The sequence shown here is derived from an EMBL/GenBank/DDBJ whole genome shotgun (WGS) entry which is preliminary data.</text>
</comment>
<dbReference type="EMBL" id="JAQHRD010000005">
    <property type="protein sequence ID" value="KAJ6440602.1"/>
    <property type="molecule type" value="Genomic_DNA"/>
</dbReference>
<keyword evidence="3 5" id="KW-1133">Transmembrane helix</keyword>
<reference evidence="7" key="1">
    <citation type="submission" date="2023-01" db="EMBL/GenBank/DDBJ databases">
        <title>The growth and conidiation of Purpureocillium lavendulum are regulated by nitrogen source and histone H3K14 acetylation.</title>
        <authorList>
            <person name="Tang P."/>
            <person name="Han J."/>
            <person name="Zhang C."/>
            <person name="Tang P."/>
            <person name="Qi F."/>
            <person name="Zhang K."/>
            <person name="Liang L."/>
        </authorList>
    </citation>
    <scope>NUCLEOTIDE SEQUENCE</scope>
    <source>
        <strain evidence="7">YMF1.00683</strain>
    </source>
</reference>
<keyword evidence="8" id="KW-1185">Reference proteome</keyword>
<dbReference type="GO" id="GO:1990904">
    <property type="term" value="C:ribonucleoprotein complex"/>
    <property type="evidence" value="ECO:0007669"/>
    <property type="project" value="UniProtKB-KW"/>
</dbReference>
<gene>
    <name evidence="7" type="ORF">O9K51_06392</name>
</gene>
<feature type="transmembrane region" description="Helical" evidence="5">
    <location>
        <begin position="153"/>
        <end position="178"/>
    </location>
</feature>
<feature type="transmembrane region" description="Helical" evidence="5">
    <location>
        <begin position="213"/>
        <end position="234"/>
    </location>
</feature>
<dbReference type="Proteomes" id="UP001163105">
    <property type="component" value="Unassembled WGS sequence"/>
</dbReference>
<evidence type="ECO:0000256" key="2">
    <source>
        <dbReference type="ARBA" id="ARBA00022692"/>
    </source>
</evidence>
<feature type="transmembrane region" description="Helical" evidence="5">
    <location>
        <begin position="356"/>
        <end position="377"/>
    </location>
</feature>
<dbReference type="InterPro" id="IPR032805">
    <property type="entry name" value="Wax_synthase_dom"/>
</dbReference>
<organism evidence="7 8">
    <name type="scientific">Purpureocillium lavendulum</name>
    <dbReference type="NCBI Taxonomy" id="1247861"/>
    <lineage>
        <taxon>Eukaryota</taxon>
        <taxon>Fungi</taxon>
        <taxon>Dikarya</taxon>
        <taxon>Ascomycota</taxon>
        <taxon>Pezizomycotina</taxon>
        <taxon>Sordariomycetes</taxon>
        <taxon>Hypocreomycetidae</taxon>
        <taxon>Hypocreales</taxon>
        <taxon>Ophiocordycipitaceae</taxon>
        <taxon>Purpureocillium</taxon>
    </lineage>
</organism>
<feature type="domain" description="Wax synthase" evidence="6">
    <location>
        <begin position="242"/>
        <end position="327"/>
    </location>
</feature>
<protein>
    <submittedName>
        <fullName evidence="7">U3 small nucleolar ribonucleoprotein imp4</fullName>
    </submittedName>
</protein>
<evidence type="ECO:0000313" key="7">
    <source>
        <dbReference type="EMBL" id="KAJ6440602.1"/>
    </source>
</evidence>
<dbReference type="AlphaFoldDB" id="A0AB34FN79"/>
<comment type="subcellular location">
    <subcellularLocation>
        <location evidence="1">Membrane</location>
        <topology evidence="1">Multi-pass membrane protein</topology>
    </subcellularLocation>
</comment>
<evidence type="ECO:0000313" key="8">
    <source>
        <dbReference type="Proteomes" id="UP001163105"/>
    </source>
</evidence>
<name>A0AB34FN79_9HYPO</name>
<evidence type="ECO:0000256" key="1">
    <source>
        <dbReference type="ARBA" id="ARBA00004141"/>
    </source>
</evidence>
<feature type="transmembrane region" description="Helical" evidence="5">
    <location>
        <begin position="294"/>
        <end position="313"/>
    </location>
</feature>
<keyword evidence="7" id="KW-0687">Ribonucleoprotein</keyword>
<dbReference type="GO" id="GO:0016020">
    <property type="term" value="C:membrane"/>
    <property type="evidence" value="ECO:0007669"/>
    <property type="project" value="UniProtKB-SubCell"/>
</dbReference>
<feature type="transmembrane region" description="Helical" evidence="5">
    <location>
        <begin position="83"/>
        <end position="102"/>
    </location>
</feature>
<evidence type="ECO:0000259" key="6">
    <source>
        <dbReference type="Pfam" id="PF13813"/>
    </source>
</evidence>
<accession>A0AB34FN79</accession>
<evidence type="ECO:0000256" key="4">
    <source>
        <dbReference type="ARBA" id="ARBA00023136"/>
    </source>
</evidence>
<evidence type="ECO:0000256" key="3">
    <source>
        <dbReference type="ARBA" id="ARBA00022989"/>
    </source>
</evidence>